<protein>
    <submittedName>
        <fullName evidence="2">Uncharacterized protein</fullName>
    </submittedName>
</protein>
<evidence type="ECO:0000313" key="2">
    <source>
        <dbReference type="EMBL" id="TDL14385.1"/>
    </source>
</evidence>
<evidence type="ECO:0000256" key="1">
    <source>
        <dbReference type="SAM" id="MobiDB-lite"/>
    </source>
</evidence>
<keyword evidence="3" id="KW-1185">Reference proteome</keyword>
<feature type="non-terminal residue" evidence="2">
    <location>
        <position position="1"/>
    </location>
</feature>
<dbReference type="EMBL" id="ML170345">
    <property type="protein sequence ID" value="TDL14385.1"/>
    <property type="molecule type" value="Genomic_DNA"/>
</dbReference>
<dbReference type="AlphaFoldDB" id="A0A4Y7PGF2"/>
<proteinExistence type="predicted"/>
<dbReference type="Proteomes" id="UP000294933">
    <property type="component" value="Unassembled WGS sequence"/>
</dbReference>
<name>A0A4Y7PGF2_9AGAM</name>
<reference evidence="2 3" key="1">
    <citation type="submission" date="2018-06" db="EMBL/GenBank/DDBJ databases">
        <title>A transcriptomic atlas of mushroom development highlights an independent origin of complex multicellularity.</title>
        <authorList>
            <consortium name="DOE Joint Genome Institute"/>
            <person name="Krizsan K."/>
            <person name="Almasi E."/>
            <person name="Merenyi Z."/>
            <person name="Sahu N."/>
            <person name="Viragh M."/>
            <person name="Koszo T."/>
            <person name="Mondo S."/>
            <person name="Kiss B."/>
            <person name="Balint B."/>
            <person name="Kues U."/>
            <person name="Barry K."/>
            <person name="Hegedus J.C."/>
            <person name="Henrissat B."/>
            <person name="Johnson J."/>
            <person name="Lipzen A."/>
            <person name="Ohm R."/>
            <person name="Nagy I."/>
            <person name="Pangilinan J."/>
            <person name="Yan J."/>
            <person name="Xiong Y."/>
            <person name="Grigoriev I.V."/>
            <person name="Hibbett D.S."/>
            <person name="Nagy L.G."/>
        </authorList>
    </citation>
    <scope>NUCLEOTIDE SEQUENCE [LARGE SCALE GENOMIC DNA]</scope>
    <source>
        <strain evidence="2 3">SZMC22713</strain>
    </source>
</reference>
<organism evidence="2 3">
    <name type="scientific">Rickenella mellea</name>
    <dbReference type="NCBI Taxonomy" id="50990"/>
    <lineage>
        <taxon>Eukaryota</taxon>
        <taxon>Fungi</taxon>
        <taxon>Dikarya</taxon>
        <taxon>Basidiomycota</taxon>
        <taxon>Agaricomycotina</taxon>
        <taxon>Agaricomycetes</taxon>
        <taxon>Hymenochaetales</taxon>
        <taxon>Rickenellaceae</taxon>
        <taxon>Rickenella</taxon>
    </lineage>
</organism>
<feature type="region of interest" description="Disordered" evidence="1">
    <location>
        <begin position="1"/>
        <end position="42"/>
    </location>
</feature>
<dbReference type="VEuPathDB" id="FungiDB:BD410DRAFT_846078"/>
<sequence length="133" mass="14963">STRAPVFKPRPWLQQKQSSKFKGSSSSSATPRSATDYEYSRQPEDDIPIIDLRRAAKSAFDYKTDLDNVLDGLDLEKFPRLLEVPVGSLVCIIHTVTAFKSRTVKTFEHMHLSFNVWAVLVLTKTLNPPAVEA</sequence>
<gene>
    <name evidence="2" type="ORF">BD410DRAFT_846078</name>
</gene>
<feature type="compositionally biased region" description="Low complexity" evidence="1">
    <location>
        <begin position="14"/>
        <end position="28"/>
    </location>
</feature>
<evidence type="ECO:0000313" key="3">
    <source>
        <dbReference type="Proteomes" id="UP000294933"/>
    </source>
</evidence>
<accession>A0A4Y7PGF2</accession>